<dbReference type="GO" id="GO:0005737">
    <property type="term" value="C:cytoplasm"/>
    <property type="evidence" value="ECO:0007669"/>
    <property type="project" value="TreeGrafter"/>
</dbReference>
<evidence type="ECO:0000256" key="3">
    <source>
        <dbReference type="ARBA" id="ARBA00022448"/>
    </source>
</evidence>
<dbReference type="SMART" id="SM01102">
    <property type="entry name" value="CRM1_C"/>
    <property type="match status" value="1"/>
</dbReference>
<dbReference type="OrthoDB" id="27218at2759"/>
<keyword evidence="4" id="KW-0509">mRNA transport</keyword>
<dbReference type="Pfam" id="PF18787">
    <property type="entry name" value="CRM1_repeat_3"/>
    <property type="match status" value="1"/>
</dbReference>
<dbReference type="SMART" id="SM00913">
    <property type="entry name" value="IBN_N"/>
    <property type="match status" value="1"/>
</dbReference>
<dbReference type="Proteomes" id="UP000187209">
    <property type="component" value="Unassembled WGS sequence"/>
</dbReference>
<proteinExistence type="inferred from homology"/>
<dbReference type="InterPro" id="IPR013598">
    <property type="entry name" value="Exportin-1/Importin-b-like"/>
</dbReference>
<reference evidence="9 10" key="1">
    <citation type="submission" date="2016-11" db="EMBL/GenBank/DDBJ databases">
        <title>The macronuclear genome of Stentor coeruleus: a giant cell with tiny introns.</title>
        <authorList>
            <person name="Slabodnick M."/>
            <person name="Ruby J.G."/>
            <person name="Reiff S.B."/>
            <person name="Swart E.C."/>
            <person name="Gosai S."/>
            <person name="Prabakaran S."/>
            <person name="Witkowska E."/>
            <person name="Larue G.E."/>
            <person name="Fisher S."/>
            <person name="Freeman R.M."/>
            <person name="Gunawardena J."/>
            <person name="Chu W."/>
            <person name="Stover N.A."/>
            <person name="Gregory B.D."/>
            <person name="Nowacki M."/>
            <person name="Derisi J."/>
            <person name="Roy S.W."/>
            <person name="Marshall W.F."/>
            <person name="Sood P."/>
        </authorList>
    </citation>
    <scope>NUCLEOTIDE SEQUENCE [LARGE SCALE GENOMIC DNA]</scope>
    <source>
        <strain evidence="9">WM001</strain>
    </source>
</reference>
<dbReference type="PROSITE" id="PS50166">
    <property type="entry name" value="IMPORTIN_B_NT"/>
    <property type="match status" value="1"/>
</dbReference>
<dbReference type="GO" id="GO:0000056">
    <property type="term" value="P:ribosomal small subunit export from nucleus"/>
    <property type="evidence" value="ECO:0007669"/>
    <property type="project" value="TreeGrafter"/>
</dbReference>
<dbReference type="Pfam" id="PF08767">
    <property type="entry name" value="CRM1_C"/>
    <property type="match status" value="1"/>
</dbReference>
<organism evidence="9 10">
    <name type="scientific">Stentor coeruleus</name>
    <dbReference type="NCBI Taxonomy" id="5963"/>
    <lineage>
        <taxon>Eukaryota</taxon>
        <taxon>Sar</taxon>
        <taxon>Alveolata</taxon>
        <taxon>Ciliophora</taxon>
        <taxon>Postciliodesmatophora</taxon>
        <taxon>Heterotrichea</taxon>
        <taxon>Heterotrichida</taxon>
        <taxon>Stentoridae</taxon>
        <taxon>Stentor</taxon>
    </lineage>
</organism>
<comment type="caution">
    <text evidence="9">The sequence shown here is derived from an EMBL/GenBank/DDBJ whole genome shotgun (WGS) entry which is preliminary data.</text>
</comment>
<keyword evidence="10" id="KW-1185">Reference proteome</keyword>
<feature type="domain" description="Importin N-terminal" evidence="8">
    <location>
        <begin position="39"/>
        <end position="105"/>
    </location>
</feature>
<keyword evidence="3" id="KW-0813">Transport</keyword>
<dbReference type="EMBL" id="MPUH01001183">
    <property type="protein sequence ID" value="OMJ69564.1"/>
    <property type="molecule type" value="Genomic_DNA"/>
</dbReference>
<evidence type="ECO:0000313" key="10">
    <source>
        <dbReference type="Proteomes" id="UP000187209"/>
    </source>
</evidence>
<dbReference type="Gene3D" id="1.25.10.10">
    <property type="entry name" value="Leucine-rich Repeat Variant"/>
    <property type="match status" value="1"/>
</dbReference>
<evidence type="ECO:0000313" key="9">
    <source>
        <dbReference type="EMBL" id="OMJ69564.1"/>
    </source>
</evidence>
<dbReference type="Pfam" id="PF18777">
    <property type="entry name" value="CRM1_repeat"/>
    <property type="match status" value="1"/>
</dbReference>
<evidence type="ECO:0000256" key="5">
    <source>
        <dbReference type="ARBA" id="ARBA00022927"/>
    </source>
</evidence>
<dbReference type="GO" id="GO:0000055">
    <property type="term" value="P:ribosomal large subunit export from nucleus"/>
    <property type="evidence" value="ECO:0007669"/>
    <property type="project" value="TreeGrafter"/>
</dbReference>
<dbReference type="GO" id="GO:0005634">
    <property type="term" value="C:nucleus"/>
    <property type="evidence" value="ECO:0007669"/>
    <property type="project" value="UniProtKB-SubCell"/>
</dbReference>
<sequence length="1071" mass="122071">MSNLPYLDPNAAFTKDSVLVLDTLVSAMSNSNPGERNYSVQALKEIKEHHNLWIHVDTIIENAKNPDTKFFALSILEHVISTAWNAVPVDQKTGIKNYIVRLVIDNTSTQASSHFLNKLNMVLVQIVKREWTTTWRTFIPEICSASKSSQPLCENTMNLLKLLSEEIFSESNNMNSNQKAQLKTTMNEEFSNIYELCDWVLKTAIKHPGAVQISLIKACLSTLAAFLEWVPPVHIYSGDFLKFMMDNYLDNIQFRTLTLECLTEVAGITMDVLPNDPHFGVYSTAVLNLIISSVGKLSMHYPPKTTNFAVLHTSYDSANQLILKNFSQHLALFFLAYTQNHLSLIEKIIQSNSISDSEQQIIIQALTGLFAYMISLTSYPEDEIFKICCDFWHNLAKHLYEQKGLDWLGNKLWNAIYREAINEAKNLLIPKMAKPTEVLVSVDEYGNTIRETVQDTETVALYELMRETLIYLTNIDPEETELIIMKKMAKQMDGSEWSWTKVSSLAYAIGSIAGAMNENHEKRFLIHVIRDLLTLCEGKRGKENKAVVATNIMYVVMQYPRFLLSHWNFLKTVVKKLFEFMHEAHPGIKDMSVDTFLRIAQNCGAEFIRIHESEDQREPFIFEIIRGLSSTISDLENHQKLVFYQCLGQILSNLYSEQELNYHITGALKLVQEQWEKTLNHISTNIQAMQDLEVSRSLAFCVKANESFCQTLGHFYYIQLNNIFNSLIQVYTTYSQYITSQIATNGPVILNHAYIVNARSVKKRILNLLCTYTKACKMGQIIIENYLQVILNAVLGDFVNNSIELREAEVITLTADLTNQLEKGILPYMEIILGPFLDSVLNMLVQDFTTFPEHRHSFFEMLKAVTAHCFQALLQMPLERFKIAVDTVLWASKHNSTSHAELGLLTLKQILDNLLAVETSGYFYQHFYMYILTEILAISTDSSHLPNFKHHTFILGHLFCLVETGLIQVPLADGINNPEGNKTFVINQLTGILTTNFTNMNSVQIEAFVLALFNRCQDHGEFKSTLRDFLVTSKEIAVDNPAFYADDRDKELAEATRKKSLVPGLLPGSHY</sequence>
<evidence type="ECO:0000259" key="8">
    <source>
        <dbReference type="PROSITE" id="PS50166"/>
    </source>
</evidence>
<dbReference type="InterPro" id="IPR041123">
    <property type="entry name" value="CRM1_repeat"/>
</dbReference>
<evidence type="ECO:0000256" key="6">
    <source>
        <dbReference type="ARBA" id="ARBA00023242"/>
    </source>
</evidence>
<dbReference type="GO" id="GO:0006611">
    <property type="term" value="P:protein export from nucleus"/>
    <property type="evidence" value="ECO:0007669"/>
    <property type="project" value="InterPro"/>
</dbReference>
<protein>
    <recommendedName>
        <fullName evidence="7">Exportin-1</fullName>
    </recommendedName>
</protein>
<dbReference type="AlphaFoldDB" id="A0A1R2AYE9"/>
<dbReference type="SUPFAM" id="SSF48371">
    <property type="entry name" value="ARM repeat"/>
    <property type="match status" value="1"/>
</dbReference>
<dbReference type="InterPro" id="IPR014877">
    <property type="entry name" value="XPO1_C_dom"/>
</dbReference>
<evidence type="ECO:0000256" key="1">
    <source>
        <dbReference type="ARBA" id="ARBA00004123"/>
    </source>
</evidence>
<dbReference type="InterPro" id="IPR001494">
    <property type="entry name" value="Importin-beta_N"/>
</dbReference>
<dbReference type="FunFam" id="1.25.10.10:FF:001255">
    <property type="entry name" value="Exportin 1"/>
    <property type="match status" value="1"/>
</dbReference>
<dbReference type="InterPro" id="IPR041235">
    <property type="entry name" value="Exp1_repeat_2"/>
</dbReference>
<keyword evidence="6" id="KW-0539">Nucleus</keyword>
<name>A0A1R2AYE9_9CILI</name>
<dbReference type="InterPro" id="IPR040485">
    <property type="entry name" value="XPO1_repeat_3"/>
</dbReference>
<dbReference type="Pfam" id="PF18784">
    <property type="entry name" value="CRM1_repeat_2"/>
    <property type="match status" value="1"/>
</dbReference>
<dbReference type="GO" id="GO:0051028">
    <property type="term" value="P:mRNA transport"/>
    <property type="evidence" value="ECO:0007669"/>
    <property type="project" value="UniProtKB-KW"/>
</dbReference>
<evidence type="ECO:0000256" key="4">
    <source>
        <dbReference type="ARBA" id="ARBA00022816"/>
    </source>
</evidence>
<keyword evidence="5" id="KW-0653">Protein transport</keyword>
<comment type="subcellular location">
    <subcellularLocation>
        <location evidence="1">Nucleus</location>
    </subcellularLocation>
</comment>
<gene>
    <name evidence="9" type="ORF">SteCoe_32682</name>
</gene>
<dbReference type="GO" id="GO:0031267">
    <property type="term" value="F:small GTPase binding"/>
    <property type="evidence" value="ECO:0007669"/>
    <property type="project" value="InterPro"/>
</dbReference>
<accession>A0A1R2AYE9</accession>
<dbReference type="PANTHER" id="PTHR11223">
    <property type="entry name" value="EXPORTIN 1/5"/>
    <property type="match status" value="1"/>
</dbReference>
<dbReference type="InterPro" id="IPR011989">
    <property type="entry name" value="ARM-like"/>
</dbReference>
<dbReference type="InterPro" id="IPR045065">
    <property type="entry name" value="XPO1/5"/>
</dbReference>
<dbReference type="InterPro" id="IPR016024">
    <property type="entry name" value="ARM-type_fold"/>
</dbReference>
<dbReference type="Pfam" id="PF08389">
    <property type="entry name" value="Xpo1"/>
    <property type="match status" value="1"/>
</dbReference>
<dbReference type="GO" id="GO:0005049">
    <property type="term" value="F:nuclear export signal receptor activity"/>
    <property type="evidence" value="ECO:0007669"/>
    <property type="project" value="InterPro"/>
</dbReference>
<evidence type="ECO:0000256" key="2">
    <source>
        <dbReference type="ARBA" id="ARBA00009466"/>
    </source>
</evidence>
<dbReference type="PANTHER" id="PTHR11223:SF2">
    <property type="entry name" value="EXPORTIN-1"/>
    <property type="match status" value="1"/>
</dbReference>
<evidence type="ECO:0000256" key="7">
    <source>
        <dbReference type="ARBA" id="ARBA00073514"/>
    </source>
</evidence>
<comment type="similarity">
    <text evidence="2">Belongs to the exportin family.</text>
</comment>
<dbReference type="Pfam" id="PF03810">
    <property type="entry name" value="IBN_N"/>
    <property type="match status" value="1"/>
</dbReference>